<evidence type="ECO:0000313" key="2">
    <source>
        <dbReference type="Proteomes" id="UP000291343"/>
    </source>
</evidence>
<accession>A0A482WLE9</accession>
<dbReference type="SMR" id="A0A482WLE9"/>
<gene>
    <name evidence="1" type="ORF">LSTR_LSTR013751</name>
</gene>
<comment type="caution">
    <text evidence="1">The sequence shown here is derived from an EMBL/GenBank/DDBJ whole genome shotgun (WGS) entry which is preliminary data.</text>
</comment>
<protein>
    <submittedName>
        <fullName evidence="1">Uncharacterized protein</fullName>
    </submittedName>
</protein>
<dbReference type="OrthoDB" id="6594928at2759"/>
<dbReference type="PANTHER" id="PTHR10773">
    <property type="entry name" value="DNA-DIRECTED RNA POLYMERASES I, II, AND III SUBUNIT RPABC2"/>
    <property type="match status" value="1"/>
</dbReference>
<name>A0A482WLE9_LAOST</name>
<dbReference type="PANTHER" id="PTHR10773:SF19">
    <property type="match status" value="1"/>
</dbReference>
<dbReference type="EMBL" id="QKKF02032795">
    <property type="protein sequence ID" value="RZF34042.1"/>
    <property type="molecule type" value="Genomic_DNA"/>
</dbReference>
<evidence type="ECO:0000313" key="1">
    <source>
        <dbReference type="EMBL" id="RZF34042.1"/>
    </source>
</evidence>
<dbReference type="Proteomes" id="UP000291343">
    <property type="component" value="Unassembled WGS sequence"/>
</dbReference>
<proteinExistence type="predicted"/>
<organism evidence="1 2">
    <name type="scientific">Laodelphax striatellus</name>
    <name type="common">Small brown planthopper</name>
    <name type="synonym">Delphax striatella</name>
    <dbReference type="NCBI Taxonomy" id="195883"/>
    <lineage>
        <taxon>Eukaryota</taxon>
        <taxon>Metazoa</taxon>
        <taxon>Ecdysozoa</taxon>
        <taxon>Arthropoda</taxon>
        <taxon>Hexapoda</taxon>
        <taxon>Insecta</taxon>
        <taxon>Pterygota</taxon>
        <taxon>Neoptera</taxon>
        <taxon>Paraneoptera</taxon>
        <taxon>Hemiptera</taxon>
        <taxon>Auchenorrhyncha</taxon>
        <taxon>Fulgoroidea</taxon>
        <taxon>Delphacidae</taxon>
        <taxon>Criomorphinae</taxon>
        <taxon>Laodelphax</taxon>
    </lineage>
</organism>
<reference evidence="1 2" key="1">
    <citation type="journal article" date="2017" name="Gigascience">
        <title>Genome sequence of the small brown planthopper, Laodelphax striatellus.</title>
        <authorList>
            <person name="Zhu J."/>
            <person name="Jiang F."/>
            <person name="Wang X."/>
            <person name="Yang P."/>
            <person name="Bao Y."/>
            <person name="Zhao W."/>
            <person name="Wang W."/>
            <person name="Lu H."/>
            <person name="Wang Q."/>
            <person name="Cui N."/>
            <person name="Li J."/>
            <person name="Chen X."/>
            <person name="Luo L."/>
            <person name="Yu J."/>
            <person name="Kang L."/>
            <person name="Cui F."/>
        </authorList>
    </citation>
    <scope>NUCLEOTIDE SEQUENCE [LARGE SCALE GENOMIC DNA]</scope>
    <source>
        <strain evidence="1">Lst14</strain>
    </source>
</reference>
<dbReference type="AlphaFoldDB" id="A0A482WLE9"/>
<sequence length="395" mass="45506">MWSDELQVLHNVETKVIVSEDIDISELVGTDIEVSEVITPNEYLEGTLDQFDNEDNIEILAAAEEVVIDDTITLFDSTDPNYVPVSDENSSDSSCEENFEEVLLNNTTSSYDSTDCATKKRKRNRKAAPAEWEKNKIKKLRMSGKKYTGYKRTKVNGKMVVSRTNFEKEERKIGPHCKSKVCMVNKKRKCTEFKEAERIAIFKKFWELTWKEKEIFVCANVNLSRPKVSTCKGPSRRSGTVTYRLKHEGALKPVCKKFFLNTLGLGEWTALNWIRKNESCSADGQDEGMDDENQPENNLIQSAKRRSMVKTDSAREWLEMLPKLPSHYARKDTNKLYLEPIWESKSSLYREYQKHSLENNKPCASLALFSDIFEEMNLSIFSSSAKIVWTWCCLL</sequence>
<keyword evidence="2" id="KW-1185">Reference proteome</keyword>
<dbReference type="InParanoid" id="A0A482WLE9"/>